<organism evidence="2 3">
    <name type="scientific">Dokdonella koreensis DS-123</name>
    <dbReference type="NCBI Taxonomy" id="1300342"/>
    <lineage>
        <taxon>Bacteria</taxon>
        <taxon>Pseudomonadati</taxon>
        <taxon>Pseudomonadota</taxon>
        <taxon>Gammaproteobacteria</taxon>
        <taxon>Lysobacterales</taxon>
        <taxon>Rhodanobacteraceae</taxon>
        <taxon>Dokdonella</taxon>
    </lineage>
</organism>
<feature type="signal peptide" evidence="1">
    <location>
        <begin position="1"/>
        <end position="19"/>
    </location>
</feature>
<accession>A0A160DYG9</accession>
<name>A0A160DYG9_9GAMM</name>
<dbReference type="AlphaFoldDB" id="A0A160DYG9"/>
<dbReference type="Proteomes" id="UP000076830">
    <property type="component" value="Chromosome"/>
</dbReference>
<dbReference type="RefSeq" id="WP_067650431.1">
    <property type="nucleotide sequence ID" value="NZ_CP015249.1"/>
</dbReference>
<evidence type="ECO:0000313" key="2">
    <source>
        <dbReference type="EMBL" id="ANB19500.1"/>
    </source>
</evidence>
<dbReference type="EMBL" id="CP015249">
    <property type="protein sequence ID" value="ANB19500.1"/>
    <property type="molecule type" value="Genomic_DNA"/>
</dbReference>
<reference evidence="2 3" key="1">
    <citation type="submission" date="2016-04" db="EMBL/GenBank/DDBJ databases">
        <title>Complete genome sequence of Dokdonella koreensis DS-123T.</title>
        <authorList>
            <person name="Kim J.F."/>
            <person name="Lee H."/>
            <person name="Kwak M.-J."/>
        </authorList>
    </citation>
    <scope>NUCLEOTIDE SEQUENCE [LARGE SCALE GENOMIC DNA]</scope>
    <source>
        <strain evidence="2 3">DS-123</strain>
    </source>
</reference>
<dbReference type="KEGG" id="dko:I596_3512"/>
<keyword evidence="3" id="KW-1185">Reference proteome</keyword>
<proteinExistence type="predicted"/>
<evidence type="ECO:0000313" key="3">
    <source>
        <dbReference type="Proteomes" id="UP000076830"/>
    </source>
</evidence>
<dbReference type="OrthoDB" id="6004551at2"/>
<feature type="chain" id="PRO_5007813257" evidence="1">
    <location>
        <begin position="20"/>
        <end position="186"/>
    </location>
</feature>
<evidence type="ECO:0000256" key="1">
    <source>
        <dbReference type="SAM" id="SignalP"/>
    </source>
</evidence>
<protein>
    <submittedName>
        <fullName evidence="2">Uncharacterized protein</fullName>
    </submittedName>
</protein>
<keyword evidence="1" id="KW-0732">Signal</keyword>
<sequence length="186" mass="20576">MKWHLILAAAALFPIACEATELGSRQGPAVIDASMQPALDAEVQRRRDIEQFLAPIKSERDLAEHLDTQLGRGSPLDRLSTHARTRFLGSLTFNERGLTGYRYDDLEAELGVSEAFQVLSLFGAQDTLGTLRLRQTTDRDAQLQALYGKGSEAVAADHFNYKCVSRATCEFGNNFICMSGCLTYIQ</sequence>
<gene>
    <name evidence="2" type="ORF">I596_3512</name>
</gene>